<feature type="region of interest" description="Disordered" evidence="1">
    <location>
        <begin position="1"/>
        <end position="75"/>
    </location>
</feature>
<organism evidence="2 3">
    <name type="scientific">Leptospira kmetyi</name>
    <dbReference type="NCBI Taxonomy" id="408139"/>
    <lineage>
        <taxon>Bacteria</taxon>
        <taxon>Pseudomonadati</taxon>
        <taxon>Spirochaetota</taxon>
        <taxon>Spirochaetia</taxon>
        <taxon>Leptospirales</taxon>
        <taxon>Leptospiraceae</taxon>
        <taxon>Leptospira</taxon>
    </lineage>
</organism>
<evidence type="ECO:0000256" key="1">
    <source>
        <dbReference type="SAM" id="MobiDB-lite"/>
    </source>
</evidence>
<name>A0ABX4N3W8_9LEPT</name>
<evidence type="ECO:0000313" key="2">
    <source>
        <dbReference type="EMBL" id="PJZ28117.1"/>
    </source>
</evidence>
<dbReference type="EMBL" id="NPDP01000048">
    <property type="protein sequence ID" value="PJZ28117.1"/>
    <property type="molecule type" value="Genomic_DNA"/>
</dbReference>
<keyword evidence="3" id="KW-1185">Reference proteome</keyword>
<comment type="caution">
    <text evidence="2">The sequence shown here is derived from an EMBL/GenBank/DDBJ whole genome shotgun (WGS) entry which is preliminary data.</text>
</comment>
<protein>
    <submittedName>
        <fullName evidence="2">Uncharacterized protein</fullName>
    </submittedName>
</protein>
<proteinExistence type="predicted"/>
<evidence type="ECO:0000313" key="3">
    <source>
        <dbReference type="Proteomes" id="UP000231919"/>
    </source>
</evidence>
<feature type="compositionally biased region" description="Polar residues" evidence="1">
    <location>
        <begin position="41"/>
        <end position="60"/>
    </location>
</feature>
<reference evidence="2 3" key="1">
    <citation type="submission" date="2017-07" db="EMBL/GenBank/DDBJ databases">
        <title>Leptospira spp. isolated from tropical soils.</title>
        <authorList>
            <person name="Thibeaux R."/>
            <person name="Iraola G."/>
            <person name="Ferres I."/>
            <person name="Bierque E."/>
            <person name="Girault D."/>
            <person name="Soupe-Gilbert M.-E."/>
            <person name="Picardeau M."/>
            <person name="Goarant C."/>
        </authorList>
    </citation>
    <scope>NUCLEOTIDE SEQUENCE [LARGE SCALE GENOMIC DNA]</scope>
    <source>
        <strain evidence="2 3">JW2-C-B1</strain>
    </source>
</reference>
<feature type="compositionally biased region" description="Basic residues" evidence="1">
    <location>
        <begin position="1"/>
        <end position="10"/>
    </location>
</feature>
<accession>A0ABX4N3W8</accession>
<dbReference type="Proteomes" id="UP000231919">
    <property type="component" value="Unassembled WGS sequence"/>
</dbReference>
<sequence length="75" mass="8395">MNLPRFRKSSHNSPKPIPTTRMNLRKNEGVPTKNPGHKVQEWTTAVHSVNSLSTDRSFSPKTEKSAGPRVQKKTG</sequence>
<gene>
    <name evidence="2" type="ORF">CH378_19475</name>
</gene>